<keyword evidence="5" id="KW-1133">Transmembrane helix</keyword>
<evidence type="ECO:0000256" key="2">
    <source>
        <dbReference type="ARBA" id="ARBA00006375"/>
    </source>
</evidence>
<dbReference type="InParanoid" id="D8RTX5"/>
<evidence type="ECO:0000256" key="3">
    <source>
        <dbReference type="ARBA" id="ARBA00022448"/>
    </source>
</evidence>
<dbReference type="InterPro" id="IPR018108">
    <property type="entry name" value="MCP_transmembrane"/>
</dbReference>
<dbReference type="SUPFAM" id="SSF103506">
    <property type="entry name" value="Mitochondrial carrier"/>
    <property type="match status" value="1"/>
</dbReference>
<keyword evidence="3 9" id="KW-0813">Transport</keyword>
<feature type="repeat" description="Solcar" evidence="8">
    <location>
        <begin position="148"/>
        <end position="238"/>
    </location>
</feature>
<evidence type="ECO:0000313" key="10">
    <source>
        <dbReference type="EMBL" id="EFJ24106.1"/>
    </source>
</evidence>
<dbReference type="KEGG" id="smo:SELMODRAFT_232372"/>
<feature type="repeat" description="Solcar" evidence="8">
    <location>
        <begin position="1"/>
        <end position="84"/>
    </location>
</feature>
<dbReference type="GO" id="GO:0048250">
    <property type="term" value="P:iron import into the mitochondrion"/>
    <property type="evidence" value="ECO:0000318"/>
    <property type="project" value="GO_Central"/>
</dbReference>
<dbReference type="GO" id="GO:0015093">
    <property type="term" value="F:ferrous iron transmembrane transporter activity"/>
    <property type="evidence" value="ECO:0000318"/>
    <property type="project" value="GO_Central"/>
</dbReference>
<evidence type="ECO:0000256" key="9">
    <source>
        <dbReference type="RuleBase" id="RU000488"/>
    </source>
</evidence>
<evidence type="ECO:0000256" key="1">
    <source>
        <dbReference type="ARBA" id="ARBA00004225"/>
    </source>
</evidence>
<proteinExistence type="inferred from homology"/>
<dbReference type="Proteomes" id="UP000001514">
    <property type="component" value="Unassembled WGS sequence"/>
</dbReference>
<dbReference type="eggNOG" id="KOG0760">
    <property type="taxonomic scope" value="Eukaryota"/>
</dbReference>
<organism evidence="11">
    <name type="scientific">Selaginella moellendorffii</name>
    <name type="common">Spikemoss</name>
    <dbReference type="NCBI Taxonomy" id="88036"/>
    <lineage>
        <taxon>Eukaryota</taxon>
        <taxon>Viridiplantae</taxon>
        <taxon>Streptophyta</taxon>
        <taxon>Embryophyta</taxon>
        <taxon>Tracheophyta</taxon>
        <taxon>Lycopodiopsida</taxon>
        <taxon>Selaginellales</taxon>
        <taxon>Selaginellaceae</taxon>
        <taxon>Selaginella</taxon>
    </lineage>
</organism>
<dbReference type="Gene3D" id="1.50.40.10">
    <property type="entry name" value="Mitochondrial carrier domain"/>
    <property type="match status" value="2"/>
</dbReference>
<keyword evidence="4 8" id="KW-0812">Transmembrane</keyword>
<keyword evidence="11" id="KW-1185">Reference proteome</keyword>
<keyword evidence="6" id="KW-0496">Mitochondrion</keyword>
<reference evidence="10 11" key="1">
    <citation type="journal article" date="2011" name="Science">
        <title>The Selaginella genome identifies genetic changes associated with the evolution of vascular plants.</title>
        <authorList>
            <person name="Banks J.A."/>
            <person name="Nishiyama T."/>
            <person name="Hasebe M."/>
            <person name="Bowman J.L."/>
            <person name="Gribskov M."/>
            <person name="dePamphilis C."/>
            <person name="Albert V.A."/>
            <person name="Aono N."/>
            <person name="Aoyama T."/>
            <person name="Ambrose B.A."/>
            <person name="Ashton N.W."/>
            <person name="Axtell M.J."/>
            <person name="Barker E."/>
            <person name="Barker M.S."/>
            <person name="Bennetzen J.L."/>
            <person name="Bonawitz N.D."/>
            <person name="Chapple C."/>
            <person name="Cheng C."/>
            <person name="Correa L.G."/>
            <person name="Dacre M."/>
            <person name="DeBarry J."/>
            <person name="Dreyer I."/>
            <person name="Elias M."/>
            <person name="Engstrom E.M."/>
            <person name="Estelle M."/>
            <person name="Feng L."/>
            <person name="Finet C."/>
            <person name="Floyd S.K."/>
            <person name="Frommer W.B."/>
            <person name="Fujita T."/>
            <person name="Gramzow L."/>
            <person name="Gutensohn M."/>
            <person name="Harholt J."/>
            <person name="Hattori M."/>
            <person name="Heyl A."/>
            <person name="Hirai T."/>
            <person name="Hiwatashi Y."/>
            <person name="Ishikawa M."/>
            <person name="Iwata M."/>
            <person name="Karol K.G."/>
            <person name="Koehler B."/>
            <person name="Kolukisaoglu U."/>
            <person name="Kubo M."/>
            <person name="Kurata T."/>
            <person name="Lalonde S."/>
            <person name="Li K."/>
            <person name="Li Y."/>
            <person name="Litt A."/>
            <person name="Lyons E."/>
            <person name="Manning G."/>
            <person name="Maruyama T."/>
            <person name="Michael T.P."/>
            <person name="Mikami K."/>
            <person name="Miyazaki S."/>
            <person name="Morinaga S."/>
            <person name="Murata T."/>
            <person name="Mueller-Roeber B."/>
            <person name="Nelson D.R."/>
            <person name="Obara M."/>
            <person name="Oguri Y."/>
            <person name="Olmstead R.G."/>
            <person name="Onodera N."/>
            <person name="Petersen B.L."/>
            <person name="Pils B."/>
            <person name="Prigge M."/>
            <person name="Rensing S.A."/>
            <person name="Riano-Pachon D.M."/>
            <person name="Roberts A.W."/>
            <person name="Sato Y."/>
            <person name="Scheller H.V."/>
            <person name="Schulz B."/>
            <person name="Schulz C."/>
            <person name="Shakirov E.V."/>
            <person name="Shibagaki N."/>
            <person name="Shinohara N."/>
            <person name="Shippen D.E."/>
            <person name="Soerensen I."/>
            <person name="Sotooka R."/>
            <person name="Sugimoto N."/>
            <person name="Sugita M."/>
            <person name="Sumikawa N."/>
            <person name="Tanurdzic M."/>
            <person name="Theissen G."/>
            <person name="Ulvskov P."/>
            <person name="Wakazuki S."/>
            <person name="Weng J.K."/>
            <person name="Willats W.W."/>
            <person name="Wipf D."/>
            <person name="Wolf P.G."/>
            <person name="Yang L."/>
            <person name="Zimmer A.D."/>
            <person name="Zhu Q."/>
            <person name="Mitros T."/>
            <person name="Hellsten U."/>
            <person name="Loque D."/>
            <person name="Otillar R."/>
            <person name="Salamov A."/>
            <person name="Schmutz J."/>
            <person name="Shapiro H."/>
            <person name="Lindquist E."/>
            <person name="Lucas S."/>
            <person name="Rokhsar D."/>
            <person name="Grigoriev I.V."/>
        </authorList>
    </citation>
    <scope>NUCLEOTIDE SEQUENCE [LARGE SCALE GENOMIC DNA]</scope>
</reference>
<sequence length="240" mass="25706">MVAGSLTGIIEHSAMFPVDTVKIHVQMTPSSNSSPCSRALSGAVRSILKSDGPAGFYRGLGAVAIGAGPSHALHFAVYELVRDRLGGNEDEHRRRHHRVAADMAAGAAATIAGDALHTPMDVVTWRRVRLEDLPYQGFLAFYASYGPFSAEDAGRRGAPAGALASGFTTPFDVVKTRLQCQGVCGAAKYGTNSIAAVAQHIVAKEGWAALFKEVVPRVLLHGRLTRLGRRFYVLWTRPRA</sequence>
<dbReference type="GO" id="GO:0031966">
    <property type="term" value="C:mitochondrial membrane"/>
    <property type="evidence" value="ECO:0000318"/>
    <property type="project" value="GO_Central"/>
</dbReference>
<name>D8RTX5_SELML</name>
<dbReference type="Gramene" id="EFJ24106">
    <property type="protein sequence ID" value="EFJ24106"/>
    <property type="gene ID" value="SELMODRAFT_232372"/>
</dbReference>
<evidence type="ECO:0000256" key="8">
    <source>
        <dbReference type="PROSITE-ProRule" id="PRU00282"/>
    </source>
</evidence>
<evidence type="ECO:0000256" key="7">
    <source>
        <dbReference type="ARBA" id="ARBA00023136"/>
    </source>
</evidence>
<dbReference type="AlphaFoldDB" id="D8RTX5"/>
<evidence type="ECO:0000313" key="11">
    <source>
        <dbReference type="Proteomes" id="UP000001514"/>
    </source>
</evidence>
<dbReference type="PROSITE" id="PS50920">
    <property type="entry name" value="SOLCAR"/>
    <property type="match status" value="2"/>
</dbReference>
<comment type="subcellular location">
    <subcellularLocation>
        <location evidence="1">Mitochondrion membrane</location>
        <topology evidence="1">Multi-pass membrane protein</topology>
    </subcellularLocation>
</comment>
<keyword evidence="7 8" id="KW-0472">Membrane</keyword>
<evidence type="ECO:0000256" key="6">
    <source>
        <dbReference type="ARBA" id="ARBA00023128"/>
    </source>
</evidence>
<evidence type="ECO:0000256" key="5">
    <source>
        <dbReference type="ARBA" id="ARBA00022989"/>
    </source>
</evidence>
<dbReference type="HOGENOM" id="CLU_1158064_0_0_1"/>
<dbReference type="InterPro" id="IPR023395">
    <property type="entry name" value="MCP_dom_sf"/>
</dbReference>
<gene>
    <name evidence="10" type="ORF">SELMODRAFT_232372</name>
</gene>
<accession>D8RTX5</accession>
<dbReference type="PANTHER" id="PTHR45758:SF4">
    <property type="entry name" value="MITOFERRIN-1"/>
    <property type="match status" value="1"/>
</dbReference>
<evidence type="ECO:0000256" key="4">
    <source>
        <dbReference type="ARBA" id="ARBA00022692"/>
    </source>
</evidence>
<dbReference type="STRING" id="88036.D8RTX5"/>
<dbReference type="PANTHER" id="PTHR45758">
    <property type="entry name" value="MITOFERRIN-1-RELATED"/>
    <property type="match status" value="1"/>
</dbReference>
<dbReference type="EMBL" id="GL377590">
    <property type="protein sequence ID" value="EFJ24106.1"/>
    <property type="molecule type" value="Genomic_DNA"/>
</dbReference>
<dbReference type="Pfam" id="PF00153">
    <property type="entry name" value="Mito_carr"/>
    <property type="match status" value="2"/>
</dbReference>
<evidence type="ECO:0008006" key="12">
    <source>
        <dbReference type="Google" id="ProtNLM"/>
    </source>
</evidence>
<comment type="similarity">
    <text evidence="2 9">Belongs to the mitochondrial carrier (TC 2.A.29) family.</text>
</comment>
<protein>
    <recommendedName>
        <fullName evidence="12">Mitochondrial carrier protein</fullName>
    </recommendedName>
</protein>